<dbReference type="SUPFAM" id="SSF110857">
    <property type="entry name" value="Gamma-glutamyl cyclotransferase-like"/>
    <property type="match status" value="1"/>
</dbReference>
<proteinExistence type="inferred from homology"/>
<evidence type="ECO:0000256" key="2">
    <source>
        <dbReference type="ARBA" id="ARBA00022679"/>
    </source>
</evidence>
<evidence type="ECO:0000313" key="5">
    <source>
        <dbReference type="EMBL" id="KAF2680274.1"/>
    </source>
</evidence>
<reference evidence="5" key="1">
    <citation type="journal article" date="2020" name="Stud. Mycol.">
        <title>101 Dothideomycetes genomes: a test case for predicting lifestyles and emergence of pathogens.</title>
        <authorList>
            <person name="Haridas S."/>
            <person name="Albert R."/>
            <person name="Binder M."/>
            <person name="Bloem J."/>
            <person name="Labutti K."/>
            <person name="Salamov A."/>
            <person name="Andreopoulos B."/>
            <person name="Baker S."/>
            <person name="Barry K."/>
            <person name="Bills G."/>
            <person name="Bluhm B."/>
            <person name="Cannon C."/>
            <person name="Castanera R."/>
            <person name="Culley D."/>
            <person name="Daum C."/>
            <person name="Ezra D."/>
            <person name="Gonzalez J."/>
            <person name="Henrissat B."/>
            <person name="Kuo A."/>
            <person name="Liang C."/>
            <person name="Lipzen A."/>
            <person name="Lutzoni F."/>
            <person name="Magnuson J."/>
            <person name="Mondo S."/>
            <person name="Nolan M."/>
            <person name="Ohm R."/>
            <person name="Pangilinan J."/>
            <person name="Park H.-J."/>
            <person name="Ramirez L."/>
            <person name="Alfaro M."/>
            <person name="Sun H."/>
            <person name="Tritt A."/>
            <person name="Yoshinaga Y."/>
            <person name="Zwiers L.-H."/>
            <person name="Turgeon B."/>
            <person name="Goodwin S."/>
            <person name="Spatafora J."/>
            <person name="Crous P."/>
            <person name="Grigoriev I."/>
        </authorList>
    </citation>
    <scope>NUCLEOTIDE SEQUENCE</scope>
    <source>
        <strain evidence="5">CBS 122367</strain>
    </source>
</reference>
<dbReference type="Proteomes" id="UP000799291">
    <property type="component" value="Unassembled WGS sequence"/>
</dbReference>
<dbReference type="EMBL" id="MU005597">
    <property type="protein sequence ID" value="KAF2680274.1"/>
    <property type="molecule type" value="Genomic_DNA"/>
</dbReference>
<dbReference type="AlphaFoldDB" id="A0A6G1IPU9"/>
<evidence type="ECO:0000256" key="1">
    <source>
        <dbReference type="ARBA" id="ARBA00008861"/>
    </source>
</evidence>
<accession>A0A6G1IPU9</accession>
<dbReference type="PANTHER" id="PTHR31544:SF4">
    <property type="entry name" value="GAMMA-GLUTAMYLCYCLOTRANSFERASE-RELATED"/>
    <property type="match status" value="1"/>
</dbReference>
<gene>
    <name evidence="5" type="ORF">K458DRAFT_458528</name>
</gene>
<dbReference type="Gene3D" id="3.10.490.10">
    <property type="entry name" value="Gamma-glutamyl cyclotransferase-like"/>
    <property type="match status" value="1"/>
</dbReference>
<keyword evidence="6" id="KW-1185">Reference proteome</keyword>
<dbReference type="InterPro" id="IPR045038">
    <property type="entry name" value="AIG2-like"/>
</dbReference>
<dbReference type="InterPro" id="IPR036568">
    <property type="entry name" value="GGCT-like_sf"/>
</dbReference>
<feature type="domain" description="Gamma-glutamylcyclotransferase AIG2-like" evidence="4">
    <location>
        <begin position="140"/>
        <end position="238"/>
    </location>
</feature>
<protein>
    <recommendedName>
        <fullName evidence="3">Putative gamma-glutamylcyclotransferase</fullName>
    </recommendedName>
</protein>
<evidence type="ECO:0000259" key="4">
    <source>
        <dbReference type="Pfam" id="PF06094"/>
    </source>
</evidence>
<dbReference type="GO" id="GO:0016740">
    <property type="term" value="F:transferase activity"/>
    <property type="evidence" value="ECO:0007669"/>
    <property type="project" value="UniProtKB-KW"/>
</dbReference>
<dbReference type="PANTHER" id="PTHR31544">
    <property type="entry name" value="AIG2-LIKE PROTEIN D"/>
    <property type="match status" value="1"/>
</dbReference>
<name>A0A6G1IPU9_9PLEO</name>
<dbReference type="OrthoDB" id="3262926at2759"/>
<dbReference type="CDD" id="cd06661">
    <property type="entry name" value="GGCT_like"/>
    <property type="match status" value="1"/>
</dbReference>
<evidence type="ECO:0000313" key="6">
    <source>
        <dbReference type="Proteomes" id="UP000799291"/>
    </source>
</evidence>
<dbReference type="InterPro" id="IPR013024">
    <property type="entry name" value="GGCT-like"/>
</dbReference>
<keyword evidence="2" id="KW-0808">Transferase</keyword>
<organism evidence="5 6">
    <name type="scientific">Lentithecium fluviatile CBS 122367</name>
    <dbReference type="NCBI Taxonomy" id="1168545"/>
    <lineage>
        <taxon>Eukaryota</taxon>
        <taxon>Fungi</taxon>
        <taxon>Dikarya</taxon>
        <taxon>Ascomycota</taxon>
        <taxon>Pezizomycotina</taxon>
        <taxon>Dothideomycetes</taxon>
        <taxon>Pleosporomycetidae</taxon>
        <taxon>Pleosporales</taxon>
        <taxon>Massarineae</taxon>
        <taxon>Lentitheciaceae</taxon>
        <taxon>Lentithecium</taxon>
    </lineage>
</organism>
<comment type="similarity">
    <text evidence="1">Belongs to the gamma-glutamylcyclotransferase family.</text>
</comment>
<evidence type="ECO:0000256" key="3">
    <source>
        <dbReference type="ARBA" id="ARBA00030602"/>
    </source>
</evidence>
<dbReference type="InterPro" id="IPR009288">
    <property type="entry name" value="AIG2-like_dom"/>
</dbReference>
<dbReference type="Pfam" id="PF06094">
    <property type="entry name" value="GGACT"/>
    <property type="match status" value="1"/>
</dbReference>
<sequence length="248" mass="27918">MDLPAALESMAQCSIGSLDDYMVPTSSDRWTIETQLNNFTRDIVSDEQWALLSGTSETEGHDKESSTYHISLLSKAKSKKKQLEKKPARGAQKEYLVKLEHPLDTAEKIRIAANLPQAPEIKIDDECTTTFAVDQYPVPYFFYGTLADAPTLTRLLGLEQEPHFELATICRGKLKTWGGKYNALVDGMENDTMNGWLYGVESKEHEDALRHYEGSNYEVPRCEILVGDGKEAVKGLTFRFCGDEELLR</sequence>